<dbReference type="SUPFAM" id="SSF101288">
    <property type="entry name" value="L27 domain"/>
    <property type="match status" value="1"/>
</dbReference>
<feature type="domain" description="PDZ" evidence="5">
    <location>
        <begin position="546"/>
        <end position="604"/>
    </location>
</feature>
<evidence type="ECO:0000259" key="6">
    <source>
        <dbReference type="PROSITE" id="PS51022"/>
    </source>
</evidence>
<dbReference type="Gene3D" id="2.30.30.40">
    <property type="entry name" value="SH3 Domains"/>
    <property type="match status" value="1"/>
</dbReference>
<evidence type="ECO:0008006" key="9">
    <source>
        <dbReference type="Google" id="ProtNLM"/>
    </source>
</evidence>
<dbReference type="SMART" id="SM00228">
    <property type="entry name" value="PDZ"/>
    <property type="match status" value="1"/>
</dbReference>
<gene>
    <name evidence="7" type="ORF">CHARACLAT_005167</name>
</gene>
<evidence type="ECO:0000256" key="2">
    <source>
        <dbReference type="PROSITE-ProRule" id="PRU00192"/>
    </source>
</evidence>
<reference evidence="7 8" key="1">
    <citation type="submission" date="2021-06" db="EMBL/GenBank/DDBJ databases">
        <authorList>
            <person name="Palmer J.M."/>
        </authorList>
    </citation>
    <scope>NUCLEOTIDE SEQUENCE [LARGE SCALE GENOMIC DNA]</scope>
    <source>
        <strain evidence="7 8">CL_MEX2019</strain>
        <tissue evidence="7">Muscle</tissue>
    </source>
</reference>
<evidence type="ECO:0000313" key="8">
    <source>
        <dbReference type="Proteomes" id="UP001352852"/>
    </source>
</evidence>
<evidence type="ECO:0000259" key="5">
    <source>
        <dbReference type="PROSITE" id="PS50106"/>
    </source>
</evidence>
<name>A0ABU7CX80_9TELE</name>
<feature type="compositionally biased region" description="Basic and acidic residues" evidence="3">
    <location>
        <begin position="235"/>
        <end position="248"/>
    </location>
</feature>
<feature type="compositionally biased region" description="Polar residues" evidence="3">
    <location>
        <begin position="311"/>
        <end position="321"/>
    </location>
</feature>
<dbReference type="InterPro" id="IPR014775">
    <property type="entry name" value="L27_C"/>
</dbReference>
<feature type="domain" description="L27" evidence="6">
    <location>
        <begin position="1"/>
        <end position="55"/>
    </location>
</feature>
<proteinExistence type="predicted"/>
<evidence type="ECO:0000256" key="3">
    <source>
        <dbReference type="SAM" id="MobiDB-lite"/>
    </source>
</evidence>
<dbReference type="InterPro" id="IPR036892">
    <property type="entry name" value="L27_dom_sf"/>
</dbReference>
<keyword evidence="8" id="KW-1185">Reference proteome</keyword>
<evidence type="ECO:0000256" key="1">
    <source>
        <dbReference type="ARBA" id="ARBA00022443"/>
    </source>
</evidence>
<dbReference type="InterPro" id="IPR004172">
    <property type="entry name" value="L27_dom"/>
</dbReference>
<protein>
    <recommendedName>
        <fullName evidence="9">MAGUK p55 subfamily member 4</fullName>
    </recommendedName>
</protein>
<dbReference type="Proteomes" id="UP001352852">
    <property type="component" value="Unassembled WGS sequence"/>
</dbReference>
<dbReference type="Gene3D" id="2.30.42.10">
    <property type="match status" value="1"/>
</dbReference>
<dbReference type="PANTHER" id="PTHR23122">
    <property type="entry name" value="MEMBRANE-ASSOCIATED GUANYLATE KINASE MAGUK"/>
    <property type="match status" value="1"/>
</dbReference>
<dbReference type="Gene3D" id="1.10.287.650">
    <property type="entry name" value="L27 domain"/>
    <property type="match status" value="1"/>
</dbReference>
<dbReference type="PROSITE" id="PS50002">
    <property type="entry name" value="SH3"/>
    <property type="match status" value="1"/>
</dbReference>
<dbReference type="EMBL" id="JAHUTJ010008446">
    <property type="protein sequence ID" value="MED6266746.1"/>
    <property type="molecule type" value="Genomic_DNA"/>
</dbReference>
<dbReference type="Pfam" id="PF02828">
    <property type="entry name" value="L27"/>
    <property type="match status" value="2"/>
</dbReference>
<evidence type="ECO:0000259" key="4">
    <source>
        <dbReference type="PROSITE" id="PS50002"/>
    </source>
</evidence>
<dbReference type="SUPFAM" id="SSF50156">
    <property type="entry name" value="PDZ domain-like"/>
    <property type="match status" value="1"/>
</dbReference>
<dbReference type="InterPro" id="IPR001478">
    <property type="entry name" value="PDZ"/>
</dbReference>
<accession>A0ABU7CX80</accession>
<sequence>MEEGVSEVLSSVVEDVGEAVSRNIDSAQLLHELLSAPWLHALLKIYECLLQFQRSTPSPLLPCASGLLLEIMAIIQKAHRPSAEACELYNLLSSPHVQAFLSSHDSVAQSDYLPVLPPLPDELPEDEEAMRIVCLVKNNQPLSGKGCGSVEDGVGMIHSRPKLECLVPTRRAWSGEELRMTESKAMPLPPLGNLPCHFLPWYKLTGSCHLCPQNAEPWKQGLNHSALAVFNPDTCSERPRPNKEDDASSRGSSDDYSYPPPPIPAYSVSLPNSPLMHKKGAPGTESRSIPTSGQAPVRVHTAPAIPARQHCSWQQGVSTLPNPVRHRQKEPSKSSYILNPSALHPNQPQQLQNAPQQHQHEHYQPPSAPGFNKTCSLGELRSTVHTMANSIEHSSQDARHLGQKMVAATEMITDRMEENVQALNLLAEVVDKLQGIVVTRNHSEASPPYRPKSNCHPTPPPRVSSLSPKVIHKPLTTYLRPHSHSPASSSSTSSSSSSAGSCADGFTGYHCPKGLHGGNKTCKHSDDADNYRHGATIRRDGVTGDIYIARVIHGGLADRSGLLHPGDLLVEVNGNSVVGLEPEKVIQILNSSIGTILFKVIPRSTHITSNQKPVYMRAMVDYYPLQDASIPCPDAGMAFNRGDLLEVVDQSDALWWQARKLPCGASFAGLIPSANMLRR</sequence>
<feature type="compositionally biased region" description="Low complexity" evidence="3">
    <location>
        <begin position="342"/>
        <end position="357"/>
    </location>
</feature>
<dbReference type="PROSITE" id="PS50106">
    <property type="entry name" value="PDZ"/>
    <property type="match status" value="1"/>
</dbReference>
<dbReference type="PROSITE" id="PS51022">
    <property type="entry name" value="L27"/>
    <property type="match status" value="2"/>
</dbReference>
<feature type="compositionally biased region" description="Polar residues" evidence="3">
    <location>
        <begin position="285"/>
        <end position="294"/>
    </location>
</feature>
<feature type="region of interest" description="Disordered" evidence="3">
    <location>
        <begin position="441"/>
        <end position="499"/>
    </location>
</feature>
<dbReference type="InterPro" id="IPR001452">
    <property type="entry name" value="SH3_domain"/>
</dbReference>
<feature type="domain" description="L27" evidence="6">
    <location>
        <begin position="57"/>
        <end position="115"/>
    </location>
</feature>
<dbReference type="SMART" id="SM00569">
    <property type="entry name" value="L27"/>
    <property type="match status" value="2"/>
</dbReference>
<comment type="caution">
    <text evidence="7">The sequence shown here is derived from an EMBL/GenBank/DDBJ whole genome shotgun (WGS) entry which is preliminary data.</text>
</comment>
<dbReference type="InterPro" id="IPR036028">
    <property type="entry name" value="SH3-like_dom_sf"/>
</dbReference>
<organism evidence="7 8">
    <name type="scientific">Characodon lateralis</name>
    <dbReference type="NCBI Taxonomy" id="208331"/>
    <lineage>
        <taxon>Eukaryota</taxon>
        <taxon>Metazoa</taxon>
        <taxon>Chordata</taxon>
        <taxon>Craniata</taxon>
        <taxon>Vertebrata</taxon>
        <taxon>Euteleostomi</taxon>
        <taxon>Actinopterygii</taxon>
        <taxon>Neopterygii</taxon>
        <taxon>Teleostei</taxon>
        <taxon>Neoteleostei</taxon>
        <taxon>Acanthomorphata</taxon>
        <taxon>Ovalentaria</taxon>
        <taxon>Atherinomorphae</taxon>
        <taxon>Cyprinodontiformes</taxon>
        <taxon>Goodeidae</taxon>
        <taxon>Characodon</taxon>
    </lineage>
</organism>
<evidence type="ECO:0000313" key="7">
    <source>
        <dbReference type="EMBL" id="MED6266746.1"/>
    </source>
</evidence>
<dbReference type="InterPro" id="IPR036034">
    <property type="entry name" value="PDZ_sf"/>
</dbReference>
<dbReference type="InterPro" id="IPR050716">
    <property type="entry name" value="MAGUK"/>
</dbReference>
<feature type="domain" description="SH3" evidence="4">
    <location>
        <begin position="611"/>
        <end position="679"/>
    </location>
</feature>
<dbReference type="SUPFAM" id="SSF50044">
    <property type="entry name" value="SH3-domain"/>
    <property type="match status" value="1"/>
</dbReference>
<keyword evidence="1 2" id="KW-0728">SH3 domain</keyword>
<dbReference type="Pfam" id="PF00595">
    <property type="entry name" value="PDZ"/>
    <property type="match status" value="1"/>
</dbReference>
<feature type="region of interest" description="Disordered" evidence="3">
    <location>
        <begin position="232"/>
        <end position="369"/>
    </location>
</feature>
<feature type="compositionally biased region" description="Low complexity" evidence="3">
    <location>
        <begin position="484"/>
        <end position="499"/>
    </location>
</feature>